<name>A0A8H7J952_9PLEO</name>
<reference evidence="2" key="2">
    <citation type="submission" date="2020-09" db="EMBL/GenBank/DDBJ databases">
        <title>Reference genome assembly for Australian Ascochyta lentis isolate Al4.</title>
        <authorList>
            <person name="Lee R.C."/>
            <person name="Farfan-Caceres L.M."/>
            <person name="Debler J.W."/>
            <person name="Williams A.H."/>
            <person name="Henares B.M."/>
        </authorList>
    </citation>
    <scope>NUCLEOTIDE SEQUENCE</scope>
    <source>
        <strain evidence="2">Al4</strain>
    </source>
</reference>
<comment type="caution">
    <text evidence="2">The sequence shown here is derived from an EMBL/GenBank/DDBJ whole genome shotgun (WGS) entry which is preliminary data.</text>
</comment>
<evidence type="ECO:0000313" key="3">
    <source>
        <dbReference type="Proteomes" id="UP000651452"/>
    </source>
</evidence>
<gene>
    <name evidence="2" type="ORF">EKO04_004278</name>
</gene>
<dbReference type="InterPro" id="IPR010730">
    <property type="entry name" value="HET"/>
</dbReference>
<accession>A0A8H7J952</accession>
<dbReference type="AlphaFoldDB" id="A0A8H7J952"/>
<feature type="domain" description="Heterokaryon incompatibility" evidence="1">
    <location>
        <begin position="1"/>
        <end position="102"/>
    </location>
</feature>
<evidence type="ECO:0000259" key="1">
    <source>
        <dbReference type="Pfam" id="PF06985"/>
    </source>
</evidence>
<organism evidence="2 3">
    <name type="scientific">Ascochyta lentis</name>
    <dbReference type="NCBI Taxonomy" id="205686"/>
    <lineage>
        <taxon>Eukaryota</taxon>
        <taxon>Fungi</taxon>
        <taxon>Dikarya</taxon>
        <taxon>Ascomycota</taxon>
        <taxon>Pezizomycotina</taxon>
        <taxon>Dothideomycetes</taxon>
        <taxon>Pleosporomycetidae</taxon>
        <taxon>Pleosporales</taxon>
        <taxon>Pleosporineae</taxon>
        <taxon>Didymellaceae</taxon>
        <taxon>Ascochyta</taxon>
    </lineage>
</organism>
<dbReference type="PANTHER" id="PTHR33112:SF1">
    <property type="entry name" value="HETEROKARYON INCOMPATIBILITY DOMAIN-CONTAINING PROTEIN"/>
    <property type="match status" value="1"/>
</dbReference>
<dbReference type="OrthoDB" id="5428863at2759"/>
<dbReference type="EMBL" id="RZGK01000007">
    <property type="protein sequence ID" value="KAF9697803.1"/>
    <property type="molecule type" value="Genomic_DNA"/>
</dbReference>
<protein>
    <recommendedName>
        <fullName evidence="1">Heterokaryon incompatibility domain-containing protein</fullName>
    </recommendedName>
</protein>
<evidence type="ECO:0000313" key="2">
    <source>
        <dbReference type="EMBL" id="KAF9697803.1"/>
    </source>
</evidence>
<reference evidence="2" key="1">
    <citation type="submission" date="2018-12" db="EMBL/GenBank/DDBJ databases">
        <authorList>
            <person name="Syme R.A."/>
            <person name="Farfan-Caceres L."/>
            <person name="Lichtenzveig J."/>
        </authorList>
    </citation>
    <scope>NUCLEOTIDE SEQUENCE</scope>
    <source>
        <strain evidence="2">Al4</strain>
    </source>
</reference>
<proteinExistence type="predicted"/>
<sequence>MKVALELGYQYLWVDRYCIDQGDQQNKHIQIGMMDRIYAEADFAIIAAVGDAHYGLPGVGSDKSRRTQKSIQIGDVTLIEILNPSEHIQTSTWASRAWTLQEGCLSRRQVIFTNEGVAFLCKEFQFWESIDLLRSTPNDAALLGMQGTKQFRRLIPIIDPSSDDAMITLDRLLRDYSQRTLTFDEDALNAILGILNEFRVLHLRGMPVIARHTSLDLAYAMDLTWRNAGPGRERPGFPSWSWASWNNAKGFKEDGWTIHVCKVECYLSVGKWVDVASRARTGYGDLRTASPGKTIRITGKVFKPRVILENSVFRAIVPLYAQTNLYLTISVDAGESTLDALGDYIALVIERDKARPWPILLFLKPGDTSYRRIGVSYETELRRIPGALEVNEARPLWMQEARTRTIYVD</sequence>
<keyword evidence="3" id="KW-1185">Reference proteome</keyword>
<dbReference type="Proteomes" id="UP000651452">
    <property type="component" value="Unassembled WGS sequence"/>
</dbReference>
<dbReference type="Pfam" id="PF06985">
    <property type="entry name" value="HET"/>
    <property type="match status" value="1"/>
</dbReference>
<dbReference type="PANTHER" id="PTHR33112">
    <property type="entry name" value="DOMAIN PROTEIN, PUTATIVE-RELATED"/>
    <property type="match status" value="1"/>
</dbReference>